<dbReference type="HOGENOM" id="CLU_1126007_0_0_1"/>
<keyword evidence="3" id="KW-1185">Reference proteome</keyword>
<dbReference type="AlphaFoldDB" id="A0A0E0A885"/>
<sequence>MPSMAGVVEAWTAGDARAWEGDLVRGGDRDAWWHKWRWWWGVALNEAKPDHQHHHFPATTQISFGAFDFITDSFGKVCQVSPGVIGPVTAYRYPPGIKLSPSAVSTSSPPTPASSSWLRGNSHHRQLHRQHLSVSATSLLPLPRHFKSATSTPAARSRPNPHGARDTTATPRRRPRLLRELKSCWVGFLDESVRPSDSDLGSSNNTRTSSHHPREVFVVFQETDEEKREREEEKRRIQQNPETLQHQ</sequence>
<dbReference type="EnsemblPlants" id="OGLUM06G12010.1">
    <property type="protein sequence ID" value="OGLUM06G12010.1"/>
    <property type="gene ID" value="OGLUM06G12010"/>
</dbReference>
<dbReference type="Proteomes" id="UP000026961">
    <property type="component" value="Chromosome 6"/>
</dbReference>
<feature type="region of interest" description="Disordered" evidence="1">
    <location>
        <begin position="148"/>
        <end position="175"/>
    </location>
</feature>
<name>A0A0E0A885_9ORYZ</name>
<protein>
    <submittedName>
        <fullName evidence="2">Uncharacterized protein</fullName>
    </submittedName>
</protein>
<evidence type="ECO:0000313" key="3">
    <source>
        <dbReference type="Proteomes" id="UP000026961"/>
    </source>
</evidence>
<feature type="compositionally biased region" description="Polar residues" evidence="1">
    <location>
        <begin position="199"/>
        <end position="208"/>
    </location>
</feature>
<feature type="region of interest" description="Disordered" evidence="1">
    <location>
        <begin position="195"/>
        <end position="247"/>
    </location>
</feature>
<reference evidence="2" key="2">
    <citation type="submission" date="2018-05" db="EMBL/GenBank/DDBJ databases">
        <title>OgluRS3 (Oryza glumaepatula Reference Sequence Version 3).</title>
        <authorList>
            <person name="Zhang J."/>
            <person name="Kudrna D."/>
            <person name="Lee S."/>
            <person name="Talag J."/>
            <person name="Welchert J."/>
            <person name="Wing R.A."/>
        </authorList>
    </citation>
    <scope>NUCLEOTIDE SEQUENCE [LARGE SCALE GENOMIC DNA]</scope>
</reference>
<feature type="compositionally biased region" description="Low complexity" evidence="1">
    <location>
        <begin position="101"/>
        <end position="116"/>
    </location>
</feature>
<accession>A0A0E0A885</accession>
<evidence type="ECO:0000313" key="2">
    <source>
        <dbReference type="EnsemblPlants" id="OGLUM06G12010.1"/>
    </source>
</evidence>
<organism evidence="2">
    <name type="scientific">Oryza glumipatula</name>
    <dbReference type="NCBI Taxonomy" id="40148"/>
    <lineage>
        <taxon>Eukaryota</taxon>
        <taxon>Viridiplantae</taxon>
        <taxon>Streptophyta</taxon>
        <taxon>Embryophyta</taxon>
        <taxon>Tracheophyta</taxon>
        <taxon>Spermatophyta</taxon>
        <taxon>Magnoliopsida</taxon>
        <taxon>Liliopsida</taxon>
        <taxon>Poales</taxon>
        <taxon>Poaceae</taxon>
        <taxon>BOP clade</taxon>
        <taxon>Oryzoideae</taxon>
        <taxon>Oryzeae</taxon>
        <taxon>Oryzinae</taxon>
        <taxon>Oryza</taxon>
    </lineage>
</organism>
<feature type="region of interest" description="Disordered" evidence="1">
    <location>
        <begin position="101"/>
        <end position="122"/>
    </location>
</feature>
<evidence type="ECO:0000256" key="1">
    <source>
        <dbReference type="SAM" id="MobiDB-lite"/>
    </source>
</evidence>
<dbReference type="Gramene" id="OGLUM06G12010.1">
    <property type="protein sequence ID" value="OGLUM06G12010.1"/>
    <property type="gene ID" value="OGLUM06G12010"/>
</dbReference>
<feature type="compositionally biased region" description="Basic and acidic residues" evidence="1">
    <location>
        <begin position="225"/>
        <end position="236"/>
    </location>
</feature>
<reference evidence="2" key="1">
    <citation type="submission" date="2015-04" db="UniProtKB">
        <authorList>
            <consortium name="EnsemblPlants"/>
        </authorList>
    </citation>
    <scope>IDENTIFICATION</scope>
</reference>
<feature type="compositionally biased region" description="Polar residues" evidence="1">
    <location>
        <begin position="238"/>
        <end position="247"/>
    </location>
</feature>
<proteinExistence type="predicted"/>